<name>A0A975B7P8_9BACT</name>
<dbReference type="Proteomes" id="UP000663720">
    <property type="component" value="Chromosome"/>
</dbReference>
<dbReference type="InterPro" id="IPR004821">
    <property type="entry name" value="Cyt_trans-like"/>
</dbReference>
<dbReference type="GO" id="GO:0005524">
    <property type="term" value="F:ATP binding"/>
    <property type="evidence" value="ECO:0007669"/>
    <property type="project" value="UniProtKB-KW"/>
</dbReference>
<evidence type="ECO:0000256" key="1">
    <source>
        <dbReference type="ARBA" id="ARBA00012519"/>
    </source>
</evidence>
<protein>
    <recommendedName>
        <fullName evidence="1">D-glycero-beta-D-manno-heptose 1-phosphate adenylyltransferase</fullName>
        <ecNumber evidence="1">2.7.7.70</ecNumber>
    </recommendedName>
</protein>
<dbReference type="InterPro" id="IPR011914">
    <property type="entry name" value="RfaE_dom_II"/>
</dbReference>
<accession>A0A975B7P8</accession>
<keyword evidence="2" id="KW-0808">Transferase</keyword>
<dbReference type="NCBIfam" id="TIGR02199">
    <property type="entry name" value="rfaE_dom_II"/>
    <property type="match status" value="1"/>
</dbReference>
<keyword evidence="5" id="KW-0067">ATP-binding</keyword>
<evidence type="ECO:0000256" key="3">
    <source>
        <dbReference type="ARBA" id="ARBA00022695"/>
    </source>
</evidence>
<dbReference type="SUPFAM" id="SSF52374">
    <property type="entry name" value="Nucleotidylyl transferase"/>
    <property type="match status" value="1"/>
</dbReference>
<dbReference type="PANTHER" id="PTHR43793:SF2">
    <property type="entry name" value="BIFUNCTIONAL PROTEIN HLDE"/>
    <property type="match status" value="1"/>
</dbReference>
<reference evidence="9" key="1">
    <citation type="journal article" date="2021" name="Microb. Physiol.">
        <title>Proteogenomic Insights into the Physiology of Marine, Sulfate-Reducing, Filamentous Desulfonema limicola and Desulfonema magnum.</title>
        <authorList>
            <person name="Schnaars V."/>
            <person name="Wohlbrand L."/>
            <person name="Scheve S."/>
            <person name="Hinrichs C."/>
            <person name="Reinhardt R."/>
            <person name="Rabus R."/>
        </authorList>
    </citation>
    <scope>NUCLEOTIDE SEQUENCE</scope>
    <source>
        <strain evidence="9">5ac10</strain>
    </source>
</reference>
<sequence length="163" mass="18156">MTETISKIITDWNILVSIVKKNKLSGNNIVFTNGCFDLIHPGHVRYLTAAKAQGDILILGLNTDASIRVIKGKKRPIMNQEQRAEVLSGFECIDYITFFNETDPLRLIKSLKPDVLVKGADWEEKNIIGAEFVRSIGGRVERIAIVPGTSTSAIIDRIIKLYS</sequence>
<keyword evidence="3" id="KW-0548">Nucleotidyltransferase</keyword>
<evidence type="ECO:0000256" key="5">
    <source>
        <dbReference type="ARBA" id="ARBA00022840"/>
    </source>
</evidence>
<dbReference type="InterPro" id="IPR014729">
    <property type="entry name" value="Rossmann-like_a/b/a_fold"/>
</dbReference>
<dbReference type="InterPro" id="IPR050385">
    <property type="entry name" value="Archaeal_FAD_synthase"/>
</dbReference>
<keyword evidence="6" id="KW-0119">Carbohydrate metabolism</keyword>
<dbReference type="Pfam" id="PF01467">
    <property type="entry name" value="CTP_transf_like"/>
    <property type="match status" value="1"/>
</dbReference>
<dbReference type="RefSeq" id="WP_207692044.1">
    <property type="nucleotide sequence ID" value="NZ_CP061799.1"/>
</dbReference>
<comment type="catalytic activity">
    <reaction evidence="7">
        <text>D-glycero-beta-D-manno-heptose 1-phosphate + ATP + H(+) = ADP-D-glycero-beta-D-manno-heptose + diphosphate</text>
        <dbReference type="Rhea" id="RHEA:27465"/>
        <dbReference type="ChEBI" id="CHEBI:15378"/>
        <dbReference type="ChEBI" id="CHEBI:30616"/>
        <dbReference type="ChEBI" id="CHEBI:33019"/>
        <dbReference type="ChEBI" id="CHEBI:59967"/>
        <dbReference type="ChEBI" id="CHEBI:61593"/>
        <dbReference type="EC" id="2.7.7.70"/>
    </reaction>
</comment>
<evidence type="ECO:0000256" key="7">
    <source>
        <dbReference type="ARBA" id="ARBA00047428"/>
    </source>
</evidence>
<evidence type="ECO:0000259" key="8">
    <source>
        <dbReference type="Pfam" id="PF01467"/>
    </source>
</evidence>
<keyword evidence="10" id="KW-1185">Reference proteome</keyword>
<dbReference type="GO" id="GO:0016779">
    <property type="term" value="F:nucleotidyltransferase activity"/>
    <property type="evidence" value="ECO:0007669"/>
    <property type="project" value="UniProtKB-KW"/>
</dbReference>
<proteinExistence type="predicted"/>
<dbReference type="GO" id="GO:0016773">
    <property type="term" value="F:phosphotransferase activity, alcohol group as acceptor"/>
    <property type="evidence" value="ECO:0007669"/>
    <property type="project" value="InterPro"/>
</dbReference>
<dbReference type="EC" id="2.7.7.70" evidence="1"/>
<gene>
    <name evidence="9" type="ORF">dnl_26940</name>
</gene>
<dbReference type="KEGG" id="dli:dnl_26940"/>
<dbReference type="EMBL" id="CP061799">
    <property type="protein sequence ID" value="QTA80392.1"/>
    <property type="molecule type" value="Genomic_DNA"/>
</dbReference>
<feature type="domain" description="Cytidyltransferase-like" evidence="8">
    <location>
        <begin position="31"/>
        <end position="125"/>
    </location>
</feature>
<organism evidence="9 10">
    <name type="scientific">Desulfonema limicola</name>
    <dbReference type="NCBI Taxonomy" id="45656"/>
    <lineage>
        <taxon>Bacteria</taxon>
        <taxon>Pseudomonadati</taxon>
        <taxon>Thermodesulfobacteriota</taxon>
        <taxon>Desulfobacteria</taxon>
        <taxon>Desulfobacterales</taxon>
        <taxon>Desulfococcaceae</taxon>
        <taxon>Desulfonema</taxon>
    </lineage>
</organism>
<dbReference type="PANTHER" id="PTHR43793">
    <property type="entry name" value="FAD SYNTHASE"/>
    <property type="match status" value="1"/>
</dbReference>
<evidence type="ECO:0000256" key="6">
    <source>
        <dbReference type="ARBA" id="ARBA00023277"/>
    </source>
</evidence>
<evidence type="ECO:0000256" key="4">
    <source>
        <dbReference type="ARBA" id="ARBA00022741"/>
    </source>
</evidence>
<evidence type="ECO:0000256" key="2">
    <source>
        <dbReference type="ARBA" id="ARBA00022679"/>
    </source>
</evidence>
<dbReference type="AlphaFoldDB" id="A0A975B7P8"/>
<dbReference type="GO" id="GO:0005975">
    <property type="term" value="P:carbohydrate metabolic process"/>
    <property type="evidence" value="ECO:0007669"/>
    <property type="project" value="InterPro"/>
</dbReference>
<dbReference type="NCBIfam" id="TIGR00125">
    <property type="entry name" value="cyt_tran_rel"/>
    <property type="match status" value="1"/>
</dbReference>
<keyword evidence="4" id="KW-0547">Nucleotide-binding</keyword>
<evidence type="ECO:0000313" key="9">
    <source>
        <dbReference type="EMBL" id="QTA80392.1"/>
    </source>
</evidence>
<evidence type="ECO:0000313" key="10">
    <source>
        <dbReference type="Proteomes" id="UP000663720"/>
    </source>
</evidence>
<dbReference type="Gene3D" id="3.40.50.620">
    <property type="entry name" value="HUPs"/>
    <property type="match status" value="1"/>
</dbReference>